<keyword evidence="1" id="KW-1133">Transmembrane helix</keyword>
<comment type="caution">
    <text evidence="2">The sequence shown here is derived from an EMBL/GenBank/DDBJ whole genome shotgun (WGS) entry which is preliminary data.</text>
</comment>
<protein>
    <submittedName>
        <fullName evidence="2">Uncharacterized protein</fullName>
    </submittedName>
</protein>
<dbReference type="AlphaFoldDB" id="A0A3S0UY60"/>
<dbReference type="Proteomes" id="UP000280346">
    <property type="component" value="Unassembled WGS sequence"/>
</dbReference>
<sequence length="76" mass="7809">MQRSNDIDLMVVASLMPTPDGLLLLAALDGWDPAGHRPRPAVSKPSADATGLALLLSVATLTVGLLALLPAIAWAP</sequence>
<gene>
    <name evidence="2" type="ORF">EJ913_27540</name>
</gene>
<organism evidence="2 3">
    <name type="scientific">Azospirillum doebereinerae</name>
    <dbReference type="NCBI Taxonomy" id="92933"/>
    <lineage>
        <taxon>Bacteria</taxon>
        <taxon>Pseudomonadati</taxon>
        <taxon>Pseudomonadota</taxon>
        <taxon>Alphaproteobacteria</taxon>
        <taxon>Rhodospirillales</taxon>
        <taxon>Azospirillaceae</taxon>
        <taxon>Azospirillum</taxon>
    </lineage>
</organism>
<accession>A0A3S0UY60</accession>
<evidence type="ECO:0000313" key="2">
    <source>
        <dbReference type="EMBL" id="RUQ63691.1"/>
    </source>
</evidence>
<evidence type="ECO:0000313" key="3">
    <source>
        <dbReference type="Proteomes" id="UP000280346"/>
    </source>
</evidence>
<keyword evidence="3" id="KW-1185">Reference proteome</keyword>
<name>A0A3S0UY60_9PROT</name>
<feature type="transmembrane region" description="Helical" evidence="1">
    <location>
        <begin position="51"/>
        <end position="75"/>
    </location>
</feature>
<proteinExistence type="predicted"/>
<reference evidence="2 3" key="1">
    <citation type="submission" date="2018-12" db="EMBL/GenBank/DDBJ databases">
        <authorList>
            <person name="Yang Y."/>
        </authorList>
    </citation>
    <scope>NUCLEOTIDE SEQUENCE [LARGE SCALE GENOMIC DNA]</scope>
    <source>
        <strain evidence="2 3">GSF71</strain>
    </source>
</reference>
<dbReference type="RefSeq" id="WP_127003998.1">
    <property type="nucleotide sequence ID" value="NZ_CP173194.1"/>
</dbReference>
<keyword evidence="1" id="KW-0472">Membrane</keyword>
<dbReference type="EMBL" id="RZIJ01000033">
    <property type="protein sequence ID" value="RUQ63691.1"/>
    <property type="molecule type" value="Genomic_DNA"/>
</dbReference>
<keyword evidence="1" id="KW-0812">Transmembrane</keyword>
<evidence type="ECO:0000256" key="1">
    <source>
        <dbReference type="SAM" id="Phobius"/>
    </source>
</evidence>